<accession>A0A914NPV8</accession>
<feature type="domain" description="MYND-type" evidence="6">
    <location>
        <begin position="84"/>
        <end position="121"/>
    </location>
</feature>
<dbReference type="AlphaFoldDB" id="A0A914NPV8"/>
<dbReference type="InterPro" id="IPR002893">
    <property type="entry name" value="Znf_MYND"/>
</dbReference>
<evidence type="ECO:0000259" key="6">
    <source>
        <dbReference type="PROSITE" id="PS50865"/>
    </source>
</evidence>
<dbReference type="PANTHER" id="PTHR12298:SF4">
    <property type="entry name" value="PROGRAMMED CELL DEATH PROTEIN 2"/>
    <property type="match status" value="1"/>
</dbReference>
<organism evidence="7 8">
    <name type="scientific">Meloidogyne incognita</name>
    <name type="common">Southern root-knot nematode worm</name>
    <name type="synonym">Oxyuris incognita</name>
    <dbReference type="NCBI Taxonomy" id="6306"/>
    <lineage>
        <taxon>Eukaryota</taxon>
        <taxon>Metazoa</taxon>
        <taxon>Ecdysozoa</taxon>
        <taxon>Nematoda</taxon>
        <taxon>Chromadorea</taxon>
        <taxon>Rhabditida</taxon>
        <taxon>Tylenchina</taxon>
        <taxon>Tylenchomorpha</taxon>
        <taxon>Tylenchoidea</taxon>
        <taxon>Meloidogynidae</taxon>
        <taxon>Meloidogyninae</taxon>
        <taxon>Meloidogyne</taxon>
        <taxon>Meloidogyne incognita group</taxon>
    </lineage>
</organism>
<dbReference type="GO" id="GO:0005634">
    <property type="term" value="C:nucleus"/>
    <property type="evidence" value="ECO:0007669"/>
    <property type="project" value="TreeGrafter"/>
</dbReference>
<keyword evidence="7" id="KW-1185">Reference proteome</keyword>
<evidence type="ECO:0000256" key="3">
    <source>
        <dbReference type="ARBA" id="ARBA00022833"/>
    </source>
</evidence>
<name>A0A914NPV8_MELIC</name>
<keyword evidence="1" id="KW-0479">Metal-binding</keyword>
<dbReference type="WBParaSite" id="Minc3s08074g41877">
    <property type="protein sequence ID" value="Minc3s08074g41877"/>
    <property type="gene ID" value="Minc3s08074g41877"/>
</dbReference>
<dbReference type="Pfam" id="PF04194">
    <property type="entry name" value="PDCD2_C"/>
    <property type="match status" value="1"/>
</dbReference>
<dbReference type="InterPro" id="IPR007320">
    <property type="entry name" value="PDCD2_C"/>
</dbReference>
<dbReference type="PROSITE" id="PS01360">
    <property type="entry name" value="ZF_MYND_1"/>
    <property type="match status" value="1"/>
</dbReference>
<evidence type="ECO:0000256" key="1">
    <source>
        <dbReference type="ARBA" id="ARBA00022723"/>
    </source>
</evidence>
<evidence type="ECO:0000313" key="8">
    <source>
        <dbReference type="WBParaSite" id="Minc3s08074g41877"/>
    </source>
</evidence>
<keyword evidence="3" id="KW-0862">Zinc</keyword>
<dbReference type="Pfam" id="PF01753">
    <property type="entry name" value="zf-MYND"/>
    <property type="match status" value="1"/>
</dbReference>
<dbReference type="GO" id="GO:0005737">
    <property type="term" value="C:cytoplasm"/>
    <property type="evidence" value="ECO:0007669"/>
    <property type="project" value="InterPro"/>
</dbReference>
<protein>
    <submittedName>
        <fullName evidence="8">MYND-type domain-containing protein</fullName>
    </submittedName>
</protein>
<feature type="region of interest" description="Disordered" evidence="5">
    <location>
        <begin position="155"/>
        <end position="186"/>
    </location>
</feature>
<evidence type="ECO:0000256" key="5">
    <source>
        <dbReference type="SAM" id="MobiDB-lite"/>
    </source>
</evidence>
<dbReference type="Gene3D" id="6.10.140.2220">
    <property type="match status" value="1"/>
</dbReference>
<reference evidence="8" key="1">
    <citation type="submission" date="2022-11" db="UniProtKB">
        <authorList>
            <consortium name="WormBaseParasite"/>
        </authorList>
    </citation>
    <scope>IDENTIFICATION</scope>
</reference>
<dbReference type="Proteomes" id="UP000887563">
    <property type="component" value="Unplaced"/>
</dbReference>
<dbReference type="SUPFAM" id="SSF144232">
    <property type="entry name" value="HIT/MYND zinc finger-like"/>
    <property type="match status" value="1"/>
</dbReference>
<sequence length="336" mass="38837">MAFLLQIYCTNSSEPSHAFHRVLYLFACRKGCADPNDSSNFSVFRCQLPRDNQFYSFDGPTPLPSTSSASFDPFFNSETFPKLCVVCGCRAGKRCSKCSKRMYCSRNHQIIDWQTGHREECGADDKKDFLTCSEKAKLREKQGFTFKEYGIEMVVGEEEEIDENSDDDDEDENKMEDENEEEEKRKKLKELADLMIAKENENIKNKNEETIEDDINKIEEEIEDLAFNNFTKIIQQESKQILRYQRGGHFILATDFSSSPNLIPNCELCGGPRQFEFQLMPYLLSLIDIDSVGGQSLDWATLLIFTCKNSCQSNEYIKEFIFKQDFVVKESENEKN</sequence>
<dbReference type="PANTHER" id="PTHR12298">
    <property type="entry name" value="PCDC2 PROGRAMMED CELL DEATH PROTEIN 2 -RELATED"/>
    <property type="match status" value="1"/>
</dbReference>
<evidence type="ECO:0000256" key="4">
    <source>
        <dbReference type="PROSITE-ProRule" id="PRU00134"/>
    </source>
</evidence>
<dbReference type="PROSITE" id="PS50865">
    <property type="entry name" value="ZF_MYND_2"/>
    <property type="match status" value="1"/>
</dbReference>
<evidence type="ECO:0000313" key="7">
    <source>
        <dbReference type="Proteomes" id="UP000887563"/>
    </source>
</evidence>
<feature type="compositionally biased region" description="Acidic residues" evidence="5">
    <location>
        <begin position="155"/>
        <end position="181"/>
    </location>
</feature>
<evidence type="ECO:0000256" key="2">
    <source>
        <dbReference type="ARBA" id="ARBA00022771"/>
    </source>
</evidence>
<keyword evidence="2 4" id="KW-0863">Zinc-finger</keyword>
<proteinExistence type="predicted"/>
<dbReference type="GO" id="GO:0008270">
    <property type="term" value="F:zinc ion binding"/>
    <property type="evidence" value="ECO:0007669"/>
    <property type="project" value="UniProtKB-KW"/>
</dbReference>